<dbReference type="RefSeq" id="WP_153637622.1">
    <property type="nucleotide sequence ID" value="NZ_BLAX01000001.1"/>
</dbReference>
<dbReference type="InterPro" id="IPR032618">
    <property type="entry name" value="DUF4884"/>
</dbReference>
<keyword evidence="3" id="KW-1185">Reference proteome</keyword>
<dbReference type="Pfam" id="PF16225">
    <property type="entry name" value="DUF4884"/>
    <property type="match status" value="1"/>
</dbReference>
<organism evidence="2 3">
    <name type="scientific">Prolixibacter bellariivorans</name>
    <dbReference type="NCBI Taxonomy" id="314319"/>
    <lineage>
        <taxon>Bacteria</taxon>
        <taxon>Pseudomonadati</taxon>
        <taxon>Bacteroidota</taxon>
        <taxon>Bacteroidia</taxon>
        <taxon>Marinilabiliales</taxon>
        <taxon>Prolixibacteraceae</taxon>
        <taxon>Prolixibacter</taxon>
    </lineage>
</organism>
<dbReference type="OrthoDB" id="680575at2"/>
<dbReference type="Proteomes" id="UP000391834">
    <property type="component" value="Unassembled WGS sequence"/>
</dbReference>
<protein>
    <submittedName>
        <fullName evidence="2">DUF4884 domain-containing protein</fullName>
    </submittedName>
</protein>
<dbReference type="EMBL" id="BLAX01000001">
    <property type="protein sequence ID" value="GET35009.1"/>
    <property type="molecule type" value="Genomic_DNA"/>
</dbReference>
<evidence type="ECO:0000256" key="1">
    <source>
        <dbReference type="SAM" id="SignalP"/>
    </source>
</evidence>
<accession>A0A5M4B4B1</accession>
<dbReference type="AlphaFoldDB" id="A0A5M4B4B1"/>
<name>A0A5M4B4B1_9BACT</name>
<keyword evidence="1" id="KW-0732">Signal</keyword>
<gene>
    <name evidence="2" type="ORF">PbJCM13498_38720</name>
</gene>
<evidence type="ECO:0000313" key="3">
    <source>
        <dbReference type="Proteomes" id="UP000391834"/>
    </source>
</evidence>
<reference evidence="2 3" key="1">
    <citation type="submission" date="2019-10" db="EMBL/GenBank/DDBJ databases">
        <title>Prolixibacter strains distinguished by the presence of nitrate reductase genes were adept at nitrate-dependent anaerobic corrosion of metallic iron and carbon steel.</title>
        <authorList>
            <person name="Iino T."/>
            <person name="Shono N."/>
            <person name="Ito K."/>
            <person name="Nakamura R."/>
            <person name="Sueoka K."/>
            <person name="Harayama S."/>
            <person name="Ohkuma M."/>
        </authorList>
    </citation>
    <scope>NUCLEOTIDE SEQUENCE [LARGE SCALE GENOMIC DNA]</scope>
    <source>
        <strain evidence="2 3">JCM 13498</strain>
    </source>
</reference>
<comment type="caution">
    <text evidence="2">The sequence shown here is derived from an EMBL/GenBank/DDBJ whole genome shotgun (WGS) entry which is preliminary data.</text>
</comment>
<evidence type="ECO:0000313" key="2">
    <source>
        <dbReference type="EMBL" id="GET35009.1"/>
    </source>
</evidence>
<proteinExistence type="predicted"/>
<feature type="signal peptide" evidence="1">
    <location>
        <begin position="1"/>
        <end position="21"/>
    </location>
</feature>
<sequence>MKKIIKAFALAFIAINLLSCATGIPLSNTRSENNKTYRVQYLFQHDGCKVYRFYDEGHYVYFTNCSGETTSMVKDSTGTVRITNMIRNQSTNK</sequence>
<feature type="chain" id="PRO_5024449934" evidence="1">
    <location>
        <begin position="22"/>
        <end position="93"/>
    </location>
</feature>